<feature type="region of interest" description="Disordered" evidence="1">
    <location>
        <begin position="336"/>
        <end position="360"/>
    </location>
</feature>
<evidence type="ECO:0000313" key="3">
    <source>
        <dbReference type="Proteomes" id="UP001202922"/>
    </source>
</evidence>
<gene>
    <name evidence="2" type="ORF">L0M17_17285</name>
</gene>
<dbReference type="RefSeq" id="WP_241055647.1">
    <property type="nucleotide sequence ID" value="NZ_JAKZBV010000001.1"/>
</dbReference>
<dbReference type="Proteomes" id="UP001202922">
    <property type="component" value="Unassembled WGS sequence"/>
</dbReference>
<proteinExistence type="predicted"/>
<protein>
    <submittedName>
        <fullName evidence="2">Glycosyltransferase</fullName>
    </submittedName>
</protein>
<dbReference type="Pfam" id="PF13692">
    <property type="entry name" value="Glyco_trans_1_4"/>
    <property type="match status" value="1"/>
</dbReference>
<dbReference type="EMBL" id="JAKZBV010000001">
    <property type="protein sequence ID" value="MCH6471702.1"/>
    <property type="molecule type" value="Genomic_DNA"/>
</dbReference>
<evidence type="ECO:0000313" key="2">
    <source>
        <dbReference type="EMBL" id="MCH6471702.1"/>
    </source>
</evidence>
<name>A0ABS9U5M0_9MICC</name>
<comment type="caution">
    <text evidence="2">The sequence shown here is derived from an EMBL/GenBank/DDBJ whole genome shotgun (WGS) entry which is preliminary data.</text>
</comment>
<organism evidence="2 3">
    <name type="scientific">Sinomonas terrae</name>
    <dbReference type="NCBI Taxonomy" id="2908838"/>
    <lineage>
        <taxon>Bacteria</taxon>
        <taxon>Bacillati</taxon>
        <taxon>Actinomycetota</taxon>
        <taxon>Actinomycetes</taxon>
        <taxon>Micrococcales</taxon>
        <taxon>Micrococcaceae</taxon>
        <taxon>Sinomonas</taxon>
    </lineage>
</organism>
<reference evidence="2 3" key="1">
    <citation type="submission" date="2022-03" db="EMBL/GenBank/DDBJ databases">
        <title>Sinomonas sp. isolated from a soil.</title>
        <authorList>
            <person name="Han J."/>
            <person name="Kim D.-U."/>
        </authorList>
    </citation>
    <scope>NUCLEOTIDE SEQUENCE [LARGE SCALE GENOMIC DNA]</scope>
    <source>
        <strain evidence="2 3">5-5</strain>
    </source>
</reference>
<keyword evidence="3" id="KW-1185">Reference proteome</keyword>
<dbReference type="SUPFAM" id="SSF53756">
    <property type="entry name" value="UDP-Glycosyltransferase/glycogen phosphorylase"/>
    <property type="match status" value="1"/>
</dbReference>
<accession>A0ABS9U5M0</accession>
<evidence type="ECO:0000256" key="1">
    <source>
        <dbReference type="SAM" id="MobiDB-lite"/>
    </source>
</evidence>
<sequence length="360" mass="38405">MRILLWHVHGGWTDGFVRGEHEYVLPVDAERSAWGLGRGGRDWPNTAEVPLEELASIADTLDAVVLQRPDEAKRVHELTGLRPGTDLPAVYLEHNIPKGAVPETRHPLADQGEIPIVHVTHFNALMWDSGKAPAYVVEHGVVDPGLCYTGELERLGVVVNEPVRRWRVAGTDLLGGFADVAPLDVYGMGGDGLVEATGIDAARLRWAGDVPTARLHAELAHRRAYLHPFRWTSLGLALIEAMMAGLPVVALGSTEAWRAVPPAAGCVSSDVRELAAAARRFIAEPSAAREAGLAAREAALARYSLPRFLADWDEVLADVRGEPLATAGAATAGAATVGAGAQQTSSTRPEAPTVPRGTFL</sequence>
<dbReference type="Gene3D" id="3.40.50.2000">
    <property type="entry name" value="Glycogen Phosphorylase B"/>
    <property type="match status" value="1"/>
</dbReference>